<dbReference type="Pfam" id="PF01968">
    <property type="entry name" value="Hydantoinase_A"/>
    <property type="match status" value="1"/>
</dbReference>
<comment type="caution">
    <text evidence="3">The sequence shown here is derived from an EMBL/GenBank/DDBJ whole genome shotgun (WGS) entry which is preliminary data.</text>
</comment>
<dbReference type="PANTHER" id="PTHR11365:SF23">
    <property type="entry name" value="HYPOTHETICAL 5-OXOPROLINASE (EUROFUNG)-RELATED"/>
    <property type="match status" value="1"/>
</dbReference>
<accession>A0ABV3U2Z3</accession>
<name>A0ABV3U2Z3_9GAMM</name>
<organism evidence="3 4">
    <name type="scientific">Zhongshania guokunii</name>
    <dbReference type="NCBI Taxonomy" id="641783"/>
    <lineage>
        <taxon>Bacteria</taxon>
        <taxon>Pseudomonadati</taxon>
        <taxon>Pseudomonadota</taxon>
        <taxon>Gammaproteobacteria</taxon>
        <taxon>Cellvibrionales</taxon>
        <taxon>Spongiibacteraceae</taxon>
        <taxon>Zhongshania</taxon>
    </lineage>
</organism>
<reference evidence="3 4" key="1">
    <citation type="journal article" date="2011" name="Int. J. Syst. Evol. Microbiol.">
        <title>Zhongshania antarctica gen. nov., sp. nov. and Zhongshania guokunii sp. nov., gammaproteobacteria respectively isolated from coastal attached (fast) ice and surface seawater of the Antarctic.</title>
        <authorList>
            <person name="Li H.J."/>
            <person name="Zhang X.Y."/>
            <person name="Chen C.X."/>
            <person name="Zhang Y.J."/>
            <person name="Gao Z.M."/>
            <person name="Yu Y."/>
            <person name="Chen X.L."/>
            <person name="Chen B."/>
            <person name="Zhang Y.Z."/>
        </authorList>
    </citation>
    <scope>NUCLEOTIDE SEQUENCE [LARGE SCALE GENOMIC DNA]</scope>
    <source>
        <strain evidence="3 4">ZS6-22T</strain>
    </source>
</reference>
<feature type="domain" description="Hydantoinase/oxoprolinase N-terminal" evidence="2">
    <location>
        <begin position="17"/>
        <end position="188"/>
    </location>
</feature>
<dbReference type="EMBL" id="JBFRYA010000002">
    <property type="protein sequence ID" value="MEX1667865.1"/>
    <property type="molecule type" value="Genomic_DNA"/>
</dbReference>
<keyword evidence="4" id="KW-1185">Reference proteome</keyword>
<dbReference type="RefSeq" id="WP_368380171.1">
    <property type="nucleotide sequence ID" value="NZ_JBFRYA010000002.1"/>
</dbReference>
<evidence type="ECO:0000259" key="2">
    <source>
        <dbReference type="Pfam" id="PF05378"/>
    </source>
</evidence>
<evidence type="ECO:0000259" key="1">
    <source>
        <dbReference type="Pfam" id="PF01968"/>
    </source>
</evidence>
<dbReference type="PANTHER" id="PTHR11365">
    <property type="entry name" value="5-OXOPROLINASE RELATED"/>
    <property type="match status" value="1"/>
</dbReference>
<proteinExistence type="predicted"/>
<dbReference type="Proteomes" id="UP001557485">
    <property type="component" value="Unassembled WGS sequence"/>
</dbReference>
<feature type="domain" description="Hydantoinase A/oxoprolinase" evidence="1">
    <location>
        <begin position="209"/>
        <end position="485"/>
    </location>
</feature>
<sequence>MPPHSPPSQTPATVAYLGVDTGGTFTDFVLFQGQQVRSYKCPSTPAQPERAILSGIQALGLNELIAAGRLLVVHGSTVATNAALEGKGVRTAFITNRGFGDMLTIGRQTRAALYDLRPAAKVVPVPRELCLETGGRIGADGSLIEPLTVDDIASLQTQLQQLKPEAVAINLLFSFIDDSFEKALVEAIPEGVFVSRSSEILPEYKEYERGMATWLNAWLGPKVAAYLGQLQAALKTTPLSVMQSSGGTTDAANAGLRAVNLLLSGPAGGLAAAKQLGDSIGQPRLLSFDMGGTSSDVALINGDIKLTNEGKIGPYPVAVPMVDMHTIGAGGGSLAYLDEGGMLRVGPQSAGADPGPACYNKGGLAATVTDANMVLGRLPASAKLGGSMPLSLDAARNAVGILATQLQLSIEETAAGILDIANEHMVRALRVISVQRGHDPAEFSLCCFGGAGGLHVCALADALGCTQIIVPNYGGVFSALGMLLAPRERQLSRTLNTPLAEISSAEVERALKRLTTSGREQLLNEGVDAAQISSTPSVDLCYAGQSYTLNLPWQTSLPALAEAFHLAHAHRYGHRLELPVQLINIRQALRAPSSVPTLPTLTPRAPAAPIDMPVVVSDSGTDHPIPRYMREQLASGQIITGPALISETVATTWLAKHWQAAVDPQGHLLIHRIMRSDTHDSMPPLPLQ</sequence>
<evidence type="ECO:0000313" key="3">
    <source>
        <dbReference type="EMBL" id="MEX1667865.1"/>
    </source>
</evidence>
<dbReference type="InterPro" id="IPR008040">
    <property type="entry name" value="Hydant_A_N"/>
</dbReference>
<dbReference type="InterPro" id="IPR002821">
    <property type="entry name" value="Hydantoinase_A"/>
</dbReference>
<evidence type="ECO:0000313" key="4">
    <source>
        <dbReference type="Proteomes" id="UP001557485"/>
    </source>
</evidence>
<dbReference type="Pfam" id="PF05378">
    <property type="entry name" value="Hydant_A_N"/>
    <property type="match status" value="1"/>
</dbReference>
<protein>
    <submittedName>
        <fullName evidence="3">Hydantoinase/oxoprolinase family protein</fullName>
    </submittedName>
</protein>
<gene>
    <name evidence="3" type="ORF">AB4876_03025</name>
</gene>
<dbReference type="InterPro" id="IPR045079">
    <property type="entry name" value="Oxoprolinase-like"/>
</dbReference>